<comment type="cofactor">
    <cofactor evidence="1">
        <name>pyridoxal 5'-phosphate</name>
        <dbReference type="ChEBI" id="CHEBI:597326"/>
    </cofactor>
</comment>
<dbReference type="GO" id="GO:0008652">
    <property type="term" value="P:amino acid biosynthetic process"/>
    <property type="evidence" value="ECO:0007669"/>
    <property type="project" value="UniProtKB-ARBA"/>
</dbReference>
<keyword evidence="14" id="KW-0032">Aminotransferase</keyword>
<keyword evidence="9" id="KW-0663">Pyridoxal phosphate</keyword>
<dbReference type="GO" id="GO:0052654">
    <property type="term" value="F:L-leucine-2-oxoglutarate transaminase activity"/>
    <property type="evidence" value="ECO:0007669"/>
    <property type="project" value="RHEA"/>
</dbReference>
<dbReference type="SUPFAM" id="SSF56752">
    <property type="entry name" value="D-aminoacid aminotransferase-like PLP-dependent enzymes"/>
    <property type="match status" value="1"/>
</dbReference>
<evidence type="ECO:0000256" key="6">
    <source>
        <dbReference type="ARBA" id="ARBA00009320"/>
    </source>
</evidence>
<evidence type="ECO:0000256" key="7">
    <source>
        <dbReference type="ARBA" id="ARBA00013053"/>
    </source>
</evidence>
<dbReference type="PATRIC" id="fig|1367847.3.peg.4247"/>
<evidence type="ECO:0000313" key="15">
    <source>
        <dbReference type="Proteomes" id="UP000015480"/>
    </source>
</evidence>
<comment type="function">
    <text evidence="2">Acts on leucine, isoleucine and valine.</text>
</comment>
<dbReference type="GO" id="GO:0052656">
    <property type="term" value="F:L-isoleucine-2-oxoglutarate transaminase activity"/>
    <property type="evidence" value="ECO:0007669"/>
    <property type="project" value="RHEA"/>
</dbReference>
<evidence type="ECO:0000256" key="11">
    <source>
        <dbReference type="ARBA" id="ARBA00048212"/>
    </source>
</evidence>
<keyword evidence="10" id="KW-0100">Branched-chain amino acid biosynthesis</keyword>
<dbReference type="PANTHER" id="PTHR42743:SF11">
    <property type="entry name" value="AMINODEOXYCHORISMATE LYASE"/>
    <property type="match status" value="1"/>
</dbReference>
<evidence type="ECO:0000256" key="8">
    <source>
        <dbReference type="ARBA" id="ARBA00014472"/>
    </source>
</evidence>
<gene>
    <name evidence="14" type="ORF">JCM7686_pAMI5p211</name>
</gene>
<organism evidence="14 15">
    <name type="scientific">Paracoccus aminophilus JCM 7686</name>
    <dbReference type="NCBI Taxonomy" id="1367847"/>
    <lineage>
        <taxon>Bacteria</taxon>
        <taxon>Pseudomonadati</taxon>
        <taxon>Pseudomonadota</taxon>
        <taxon>Alphaproteobacteria</taxon>
        <taxon>Rhodobacterales</taxon>
        <taxon>Paracoccaceae</taxon>
        <taxon>Paracoccus</taxon>
    </lineage>
</organism>
<comment type="catalytic activity">
    <reaction evidence="13">
        <text>L-leucine + 2-oxoglutarate = 4-methyl-2-oxopentanoate + L-glutamate</text>
        <dbReference type="Rhea" id="RHEA:18321"/>
        <dbReference type="ChEBI" id="CHEBI:16810"/>
        <dbReference type="ChEBI" id="CHEBI:17865"/>
        <dbReference type="ChEBI" id="CHEBI:29985"/>
        <dbReference type="ChEBI" id="CHEBI:57427"/>
        <dbReference type="EC" id="2.6.1.42"/>
    </reaction>
</comment>
<dbReference type="Gene3D" id="3.20.10.10">
    <property type="entry name" value="D-amino Acid Aminotransferase, subunit A, domain 2"/>
    <property type="match status" value="1"/>
</dbReference>
<evidence type="ECO:0000256" key="1">
    <source>
        <dbReference type="ARBA" id="ARBA00001933"/>
    </source>
</evidence>
<dbReference type="PANTHER" id="PTHR42743">
    <property type="entry name" value="AMINO-ACID AMINOTRANSFERASE"/>
    <property type="match status" value="1"/>
</dbReference>
<evidence type="ECO:0000256" key="10">
    <source>
        <dbReference type="ARBA" id="ARBA00023304"/>
    </source>
</evidence>
<dbReference type="InterPro" id="IPR043131">
    <property type="entry name" value="BCAT-like_N"/>
</dbReference>
<dbReference type="InterPro" id="IPR036038">
    <property type="entry name" value="Aminotransferase-like"/>
</dbReference>
<name>S5Y1B3_PARAH</name>
<evidence type="ECO:0000256" key="13">
    <source>
        <dbReference type="ARBA" id="ARBA00049229"/>
    </source>
</evidence>
<evidence type="ECO:0000256" key="12">
    <source>
        <dbReference type="ARBA" id="ARBA00048798"/>
    </source>
</evidence>
<evidence type="ECO:0000256" key="4">
    <source>
        <dbReference type="ARBA" id="ARBA00004931"/>
    </source>
</evidence>
<reference evidence="14 15" key="1">
    <citation type="journal article" date="2014" name="BMC Genomics">
        <title>Architecture and functions of a multipartite genome of the methylotrophic bacterium Paracoccus aminophilus JCM 7686, containing primary and secondary chromids.</title>
        <authorList>
            <person name="Dziewit L."/>
            <person name="Czarnecki J."/>
            <person name="Wibberg D."/>
            <person name="Radlinska M."/>
            <person name="Mrozek P."/>
            <person name="Szymczak M."/>
            <person name="Schluter A."/>
            <person name="Puhler A."/>
            <person name="Bartosik D."/>
        </authorList>
    </citation>
    <scope>NUCLEOTIDE SEQUENCE [LARGE SCALE GENOMIC DNA]</scope>
    <source>
        <strain evidence="14">JCM 7686</strain>
        <plasmid evidence="15">Plasmid pAMI5</plasmid>
    </source>
</reference>
<dbReference type="InterPro" id="IPR050571">
    <property type="entry name" value="Class-IV_PLP-Dep_Aminotrnsfr"/>
</dbReference>
<dbReference type="Pfam" id="PF01063">
    <property type="entry name" value="Aminotran_4"/>
    <property type="match status" value="1"/>
</dbReference>
<dbReference type="Proteomes" id="UP000015480">
    <property type="component" value="Plasmid pAMI5"/>
</dbReference>
<dbReference type="EC" id="2.6.1.42" evidence="7"/>
<proteinExistence type="inferred from homology"/>
<dbReference type="AlphaFoldDB" id="S5Y1B3"/>
<dbReference type="EMBL" id="CP006653">
    <property type="protein sequence ID" value="AGT11277.1"/>
    <property type="molecule type" value="Genomic_DNA"/>
</dbReference>
<keyword evidence="15" id="KW-1185">Reference proteome</keyword>
<dbReference type="GO" id="GO:0052655">
    <property type="term" value="F:L-valine-2-oxoglutarate transaminase activity"/>
    <property type="evidence" value="ECO:0007669"/>
    <property type="project" value="RHEA"/>
</dbReference>
<dbReference type="FunFam" id="3.20.10.10:FF:000002">
    <property type="entry name" value="D-alanine aminotransferase"/>
    <property type="match status" value="1"/>
</dbReference>
<keyword evidence="14" id="KW-0614">Plasmid</keyword>
<evidence type="ECO:0000256" key="2">
    <source>
        <dbReference type="ARBA" id="ARBA00003109"/>
    </source>
</evidence>
<comment type="pathway">
    <text evidence="4">Amino-acid biosynthesis; L-valine biosynthesis; L-valine from pyruvate: step 4/4.</text>
</comment>
<keyword evidence="10" id="KW-0028">Amino-acid biosynthesis</keyword>
<dbReference type="KEGG" id="pami:JCM7686_pAMI5p211"/>
<dbReference type="InterPro" id="IPR001544">
    <property type="entry name" value="Aminotrans_IV"/>
</dbReference>
<keyword evidence="14" id="KW-0808">Transferase</keyword>
<accession>S5Y1B3</accession>
<comment type="similarity">
    <text evidence="6">Belongs to the class-IV pyridoxal-phosphate-dependent aminotransferase family.</text>
</comment>
<dbReference type="GO" id="GO:0009082">
    <property type="term" value="P:branched-chain amino acid biosynthetic process"/>
    <property type="evidence" value="ECO:0007669"/>
    <property type="project" value="UniProtKB-KW"/>
</dbReference>
<sequence length="291" mass="32086">MRAMDMTRQIFLNGSYINESEAKISVMDRGFLFGDAIYEVTAVLDGHLIDNDLHLARFARSLSELGISLPMALENVREMQIELIRRNQMRDGTVYLQVSRGVAERNFHPAGDLVPTFVAFTQPAKLSGTPAQREGIAVALMHDPRWERRDIKTVMLLGQVLAKMSAKSGGFNDVWLHQDGFITEGASSTAFIVTHDGRIVTRGNSQVTLPGCTRRAVLTLAERRGLIFDERPFTIAEAEGAAEAFLTSASSFVTPVVRIGETVIGQGEPGPVTRHLQEIYLEAARACEQVI</sequence>
<protein>
    <recommendedName>
        <fullName evidence="8">Probable branched-chain-amino-acid aminotransferase</fullName>
        <ecNumber evidence="7">2.6.1.42</ecNumber>
    </recommendedName>
</protein>
<evidence type="ECO:0000256" key="5">
    <source>
        <dbReference type="ARBA" id="ARBA00005072"/>
    </source>
</evidence>
<dbReference type="Gene3D" id="3.30.470.10">
    <property type="match status" value="1"/>
</dbReference>
<evidence type="ECO:0000256" key="3">
    <source>
        <dbReference type="ARBA" id="ARBA00004824"/>
    </source>
</evidence>
<comment type="catalytic activity">
    <reaction evidence="11">
        <text>L-valine + 2-oxoglutarate = 3-methyl-2-oxobutanoate + L-glutamate</text>
        <dbReference type="Rhea" id="RHEA:24813"/>
        <dbReference type="ChEBI" id="CHEBI:11851"/>
        <dbReference type="ChEBI" id="CHEBI:16810"/>
        <dbReference type="ChEBI" id="CHEBI:29985"/>
        <dbReference type="ChEBI" id="CHEBI:57762"/>
        <dbReference type="EC" id="2.6.1.42"/>
    </reaction>
</comment>
<dbReference type="GO" id="GO:0005829">
    <property type="term" value="C:cytosol"/>
    <property type="evidence" value="ECO:0007669"/>
    <property type="project" value="TreeGrafter"/>
</dbReference>
<comment type="pathway">
    <text evidence="3">Amino-acid biosynthesis; L-isoleucine biosynthesis; L-isoleucine from 2-oxobutanoate: step 4/4.</text>
</comment>
<comment type="catalytic activity">
    <reaction evidence="12">
        <text>L-isoleucine + 2-oxoglutarate = (S)-3-methyl-2-oxopentanoate + L-glutamate</text>
        <dbReference type="Rhea" id="RHEA:24801"/>
        <dbReference type="ChEBI" id="CHEBI:16810"/>
        <dbReference type="ChEBI" id="CHEBI:29985"/>
        <dbReference type="ChEBI" id="CHEBI:35146"/>
        <dbReference type="ChEBI" id="CHEBI:58045"/>
        <dbReference type="EC" id="2.6.1.42"/>
    </reaction>
</comment>
<evidence type="ECO:0000256" key="9">
    <source>
        <dbReference type="ARBA" id="ARBA00022898"/>
    </source>
</evidence>
<evidence type="ECO:0000313" key="14">
    <source>
        <dbReference type="EMBL" id="AGT11277.1"/>
    </source>
</evidence>
<comment type="pathway">
    <text evidence="5">Amino-acid biosynthesis; L-leucine biosynthesis; L-leucine from 3-methyl-2-oxobutanoate: step 4/4.</text>
</comment>
<dbReference type="HOGENOM" id="CLU_020844_4_1_5"/>
<dbReference type="NCBIfam" id="NF005209">
    <property type="entry name" value="PRK06680.1"/>
    <property type="match status" value="1"/>
</dbReference>
<geneLocation type="plasmid" evidence="14 15">
    <name>pAMI5</name>
</geneLocation>
<dbReference type="InterPro" id="IPR043132">
    <property type="entry name" value="BCAT-like_C"/>
</dbReference>